<dbReference type="EMBL" id="AGXN01000007">
    <property type="protein sequence ID" value="EIY98522.1"/>
    <property type="molecule type" value="Genomic_DNA"/>
</dbReference>
<evidence type="ECO:0000313" key="3">
    <source>
        <dbReference type="Proteomes" id="UP000003879"/>
    </source>
</evidence>
<comment type="caution">
    <text evidence="2">The sequence shown here is derived from an EMBL/GenBank/DDBJ whole genome shotgun (WGS) entry which is preliminary data.</text>
</comment>
<organism evidence="2 3">
    <name type="scientific">Bacteroides fragilis CL07T12C05</name>
    <dbReference type="NCBI Taxonomy" id="997883"/>
    <lineage>
        <taxon>Bacteria</taxon>
        <taxon>Pseudomonadati</taxon>
        <taxon>Bacteroidota</taxon>
        <taxon>Bacteroidia</taxon>
        <taxon>Bacteroidales</taxon>
        <taxon>Bacteroidaceae</taxon>
        <taxon>Bacteroides</taxon>
    </lineage>
</organism>
<keyword evidence="1" id="KW-1133">Transmembrane helix</keyword>
<sequence>MTKDRKILILKICLIPIVYFVIRGLFKLGIVQKYDDFFLLLCVALPFIYDIWAKRKKYFK</sequence>
<keyword evidence="1" id="KW-0812">Transmembrane</keyword>
<dbReference type="Proteomes" id="UP000003879">
    <property type="component" value="Unassembled WGS sequence"/>
</dbReference>
<gene>
    <name evidence="2" type="ORF">HMPREF1056_01391</name>
</gene>
<evidence type="ECO:0000313" key="2">
    <source>
        <dbReference type="EMBL" id="EIY98522.1"/>
    </source>
</evidence>
<dbReference type="AlphaFoldDB" id="A0A0E2ASU6"/>
<evidence type="ECO:0000256" key="1">
    <source>
        <dbReference type="SAM" id="Phobius"/>
    </source>
</evidence>
<keyword evidence="1" id="KW-0472">Membrane</keyword>
<protein>
    <submittedName>
        <fullName evidence="2">Uncharacterized protein</fullName>
    </submittedName>
</protein>
<accession>A0A0E2ASU6</accession>
<proteinExistence type="predicted"/>
<reference evidence="2 3" key="1">
    <citation type="submission" date="2012-02" db="EMBL/GenBank/DDBJ databases">
        <title>The Genome Sequence of Bacteroides fragilis CL07T12C05.</title>
        <authorList>
            <consortium name="The Broad Institute Genome Sequencing Platform"/>
            <person name="Earl A."/>
            <person name="Ward D."/>
            <person name="Feldgarden M."/>
            <person name="Gevers D."/>
            <person name="Zitomersky N.L."/>
            <person name="Coyne M.J."/>
            <person name="Comstock L.E."/>
            <person name="Young S.K."/>
            <person name="Zeng Q."/>
            <person name="Gargeya S."/>
            <person name="Fitzgerald M."/>
            <person name="Haas B."/>
            <person name="Abouelleil A."/>
            <person name="Alvarado L."/>
            <person name="Arachchi H.M."/>
            <person name="Berlin A."/>
            <person name="Chapman S.B."/>
            <person name="Gearin G."/>
            <person name="Goldberg J."/>
            <person name="Griggs A."/>
            <person name="Gujja S."/>
            <person name="Hansen M."/>
            <person name="Heiman D."/>
            <person name="Howarth C."/>
            <person name="Larimer J."/>
            <person name="Lui A."/>
            <person name="MacDonald P.J.P."/>
            <person name="McCowen C."/>
            <person name="Montmayeur A."/>
            <person name="Murphy C."/>
            <person name="Neiman D."/>
            <person name="Pearson M."/>
            <person name="Priest M."/>
            <person name="Roberts A."/>
            <person name="Saif S."/>
            <person name="Shea T."/>
            <person name="Sisk P."/>
            <person name="Stolte C."/>
            <person name="Sykes S."/>
            <person name="Wortman J."/>
            <person name="Nusbaum C."/>
            <person name="Birren B."/>
        </authorList>
    </citation>
    <scope>NUCLEOTIDE SEQUENCE [LARGE SCALE GENOMIC DNA]</scope>
    <source>
        <strain evidence="2 3">CL07T12C05</strain>
    </source>
</reference>
<name>A0A0E2ASU6_BACFG</name>
<dbReference type="HOGENOM" id="CLU_2931529_0_0_10"/>
<feature type="transmembrane region" description="Helical" evidence="1">
    <location>
        <begin position="7"/>
        <end position="25"/>
    </location>
</feature>
<feature type="transmembrane region" description="Helical" evidence="1">
    <location>
        <begin position="37"/>
        <end position="53"/>
    </location>
</feature>